<accession>A0A0A9BXG2</accession>
<name>A0A0A9BXG2_ARUDO</name>
<dbReference type="EMBL" id="GBRH01229181">
    <property type="protein sequence ID" value="JAD68714.1"/>
    <property type="molecule type" value="Transcribed_RNA"/>
</dbReference>
<reference evidence="1" key="2">
    <citation type="journal article" date="2015" name="Data Brief">
        <title>Shoot transcriptome of the giant reed, Arundo donax.</title>
        <authorList>
            <person name="Barrero R.A."/>
            <person name="Guerrero F.D."/>
            <person name="Moolhuijzen P."/>
            <person name="Goolsby J.A."/>
            <person name="Tidwell J."/>
            <person name="Bellgard S.E."/>
            <person name="Bellgard M.I."/>
        </authorList>
    </citation>
    <scope>NUCLEOTIDE SEQUENCE</scope>
    <source>
        <tissue evidence="1">Shoot tissue taken approximately 20 cm above the soil surface</tissue>
    </source>
</reference>
<proteinExistence type="predicted"/>
<protein>
    <submittedName>
        <fullName evidence="1">Uncharacterized protein</fullName>
    </submittedName>
</protein>
<sequence length="31" mass="3670">MACSLRCESEPFLLCYLLLSSLYRRWRADAC</sequence>
<evidence type="ECO:0000313" key="1">
    <source>
        <dbReference type="EMBL" id="JAD68714.1"/>
    </source>
</evidence>
<reference evidence="1" key="1">
    <citation type="submission" date="2014-09" db="EMBL/GenBank/DDBJ databases">
        <authorList>
            <person name="Magalhaes I.L.F."/>
            <person name="Oliveira U."/>
            <person name="Santos F.R."/>
            <person name="Vidigal T.H.D.A."/>
            <person name="Brescovit A.D."/>
            <person name="Santos A.J."/>
        </authorList>
    </citation>
    <scope>NUCLEOTIDE SEQUENCE</scope>
    <source>
        <tissue evidence="1">Shoot tissue taken approximately 20 cm above the soil surface</tissue>
    </source>
</reference>
<dbReference type="AlphaFoldDB" id="A0A0A9BXG2"/>
<organism evidence="1">
    <name type="scientific">Arundo donax</name>
    <name type="common">Giant reed</name>
    <name type="synonym">Donax arundinaceus</name>
    <dbReference type="NCBI Taxonomy" id="35708"/>
    <lineage>
        <taxon>Eukaryota</taxon>
        <taxon>Viridiplantae</taxon>
        <taxon>Streptophyta</taxon>
        <taxon>Embryophyta</taxon>
        <taxon>Tracheophyta</taxon>
        <taxon>Spermatophyta</taxon>
        <taxon>Magnoliopsida</taxon>
        <taxon>Liliopsida</taxon>
        <taxon>Poales</taxon>
        <taxon>Poaceae</taxon>
        <taxon>PACMAD clade</taxon>
        <taxon>Arundinoideae</taxon>
        <taxon>Arundineae</taxon>
        <taxon>Arundo</taxon>
    </lineage>
</organism>